<dbReference type="Proteomes" id="UP001154282">
    <property type="component" value="Unassembled WGS sequence"/>
</dbReference>
<dbReference type="PROSITE" id="PS51473">
    <property type="entry name" value="GNK2"/>
    <property type="match status" value="1"/>
</dbReference>
<evidence type="ECO:0000256" key="3">
    <source>
        <dbReference type="ARBA" id="ARBA00022679"/>
    </source>
</evidence>
<keyword evidence="10" id="KW-1133">Transmembrane helix</keyword>
<evidence type="ECO:0000256" key="2">
    <source>
        <dbReference type="ARBA" id="ARBA00022527"/>
    </source>
</evidence>
<dbReference type="InterPro" id="IPR002902">
    <property type="entry name" value="GNK2"/>
</dbReference>
<protein>
    <recommendedName>
        <fullName evidence="19">Cysteine-rich receptor-like protein kinase 2</fullName>
    </recommendedName>
</protein>
<evidence type="ECO:0000256" key="9">
    <source>
        <dbReference type="ARBA" id="ARBA00022840"/>
    </source>
</evidence>
<dbReference type="GO" id="GO:0005524">
    <property type="term" value="F:ATP binding"/>
    <property type="evidence" value="ECO:0007669"/>
    <property type="project" value="UniProtKB-UniRule"/>
</dbReference>
<feature type="domain" description="Protein kinase" evidence="15">
    <location>
        <begin position="188"/>
        <end position="472"/>
    </location>
</feature>
<evidence type="ECO:0000256" key="14">
    <source>
        <dbReference type="PROSITE-ProRule" id="PRU10141"/>
    </source>
</evidence>
<keyword evidence="2" id="KW-0723">Serine/threonine-protein kinase</keyword>
<dbReference type="AlphaFoldDB" id="A0AAV0J5Y2"/>
<dbReference type="Gene3D" id="3.30.200.20">
    <property type="entry name" value="Phosphorylase Kinase, domain 1"/>
    <property type="match status" value="1"/>
</dbReference>
<dbReference type="SUPFAM" id="SSF56112">
    <property type="entry name" value="Protein kinase-like (PK-like)"/>
    <property type="match status" value="1"/>
</dbReference>
<evidence type="ECO:0000256" key="12">
    <source>
        <dbReference type="ARBA" id="ARBA00023170"/>
    </source>
</evidence>
<evidence type="ECO:0000256" key="6">
    <source>
        <dbReference type="ARBA" id="ARBA00022737"/>
    </source>
</evidence>
<dbReference type="InterPro" id="IPR038408">
    <property type="entry name" value="GNK2_sf"/>
</dbReference>
<evidence type="ECO:0000256" key="4">
    <source>
        <dbReference type="ARBA" id="ARBA00022692"/>
    </source>
</evidence>
<keyword evidence="12" id="KW-0675">Receptor</keyword>
<keyword evidence="8" id="KW-0418">Kinase</keyword>
<name>A0AAV0J5Y2_9ROSI</name>
<dbReference type="Pfam" id="PF07714">
    <property type="entry name" value="PK_Tyr_Ser-Thr"/>
    <property type="match status" value="1"/>
</dbReference>
<evidence type="ECO:0008006" key="19">
    <source>
        <dbReference type="Google" id="ProtNLM"/>
    </source>
</evidence>
<dbReference type="InterPro" id="IPR008271">
    <property type="entry name" value="Ser/Thr_kinase_AS"/>
</dbReference>
<feature type="domain" description="Gnk2-homologous" evidence="16">
    <location>
        <begin position="1"/>
        <end position="69"/>
    </location>
</feature>
<keyword evidence="18" id="KW-1185">Reference proteome</keyword>
<evidence type="ECO:0000256" key="10">
    <source>
        <dbReference type="ARBA" id="ARBA00022989"/>
    </source>
</evidence>
<keyword evidence="5" id="KW-0732">Signal</keyword>
<evidence type="ECO:0000256" key="1">
    <source>
        <dbReference type="ARBA" id="ARBA00004167"/>
    </source>
</evidence>
<sequence>MRTSGFGVAVAGSGPDINYGLAQCYGDLSLLDCVLCYAEARTILPQCYPFNGGRIFLDGCFMRAENYSFYHEYKAVADAPASNGFSRGQLDIVGTNSSVFVLANCWRTLNSSDCRLCLENASDSMMGCLPRSEARALHTGCFMRYSDRDFLNSEVAGSSQDVQKMVKTLNDSSLNFKYSTLEKATGCFDEANKLGQGGFGSVYKGVLADGREIAVKRLFFNNKHRIGDFFNEVNMISSVEHKNLVRLLGCSCSGPESLLVYEYLPNKSLDRFIFDVNKAKAMNWDRRYEVIVGTAEGLVYLHENSKIRIIHRDIKASNILLDSRLRAKIADFGLARSFQEDKSHISTAIAGTLGYMAPEYLAHGQLTEKADVYSFGVLLLEIVTGKQNNRSKNAEYTDSLVTWAGSVEEMYDPNLMLHNHHNSNARNDVLRVVHVALLCTQESPSLRPSMSKILQMLTTEEQLPSPTNPPFIDEKTMEIGNGCEDPRFPLNIGLSESVATVDNSSFHPR</sequence>
<evidence type="ECO:0000256" key="5">
    <source>
        <dbReference type="ARBA" id="ARBA00022729"/>
    </source>
</evidence>
<feature type="binding site" evidence="14">
    <location>
        <position position="216"/>
    </location>
    <ligand>
        <name>ATP</name>
        <dbReference type="ChEBI" id="CHEBI:30616"/>
    </ligand>
</feature>
<dbReference type="PROSITE" id="PS00107">
    <property type="entry name" value="PROTEIN_KINASE_ATP"/>
    <property type="match status" value="1"/>
</dbReference>
<keyword evidence="3" id="KW-0808">Transferase</keyword>
<evidence type="ECO:0000256" key="8">
    <source>
        <dbReference type="ARBA" id="ARBA00022777"/>
    </source>
</evidence>
<dbReference type="InterPro" id="IPR011009">
    <property type="entry name" value="Kinase-like_dom_sf"/>
</dbReference>
<keyword evidence="13" id="KW-0325">Glycoprotein</keyword>
<keyword evidence="9 14" id="KW-0067">ATP-binding</keyword>
<dbReference type="EMBL" id="CAMGYJ010000004">
    <property type="protein sequence ID" value="CAI0405222.1"/>
    <property type="molecule type" value="Genomic_DNA"/>
</dbReference>
<keyword evidence="6" id="KW-0677">Repeat</keyword>
<dbReference type="CDD" id="cd23509">
    <property type="entry name" value="Gnk2-like"/>
    <property type="match status" value="2"/>
</dbReference>
<organism evidence="17 18">
    <name type="scientific">Linum tenue</name>
    <dbReference type="NCBI Taxonomy" id="586396"/>
    <lineage>
        <taxon>Eukaryota</taxon>
        <taxon>Viridiplantae</taxon>
        <taxon>Streptophyta</taxon>
        <taxon>Embryophyta</taxon>
        <taxon>Tracheophyta</taxon>
        <taxon>Spermatophyta</taxon>
        <taxon>Magnoliopsida</taxon>
        <taxon>eudicotyledons</taxon>
        <taxon>Gunneridae</taxon>
        <taxon>Pentapetalae</taxon>
        <taxon>rosids</taxon>
        <taxon>fabids</taxon>
        <taxon>Malpighiales</taxon>
        <taxon>Linaceae</taxon>
        <taxon>Linum</taxon>
    </lineage>
</organism>
<proteinExistence type="predicted"/>
<gene>
    <name evidence="17" type="ORF">LITE_LOCUS12809</name>
</gene>
<dbReference type="InterPro" id="IPR017441">
    <property type="entry name" value="Protein_kinase_ATP_BS"/>
</dbReference>
<dbReference type="GO" id="GO:0004674">
    <property type="term" value="F:protein serine/threonine kinase activity"/>
    <property type="evidence" value="ECO:0007669"/>
    <property type="project" value="UniProtKB-KW"/>
</dbReference>
<dbReference type="FunFam" id="3.30.200.20:FF:001208">
    <property type="entry name" value="Putative DUF26-domain receptor-like protein kinase family protein"/>
    <property type="match status" value="1"/>
</dbReference>
<dbReference type="FunFam" id="1.10.510.10:FF:000336">
    <property type="entry name" value="Cysteine-rich receptor-like protein kinase 2"/>
    <property type="match status" value="1"/>
</dbReference>
<dbReference type="GO" id="GO:0016020">
    <property type="term" value="C:membrane"/>
    <property type="evidence" value="ECO:0007669"/>
    <property type="project" value="UniProtKB-SubCell"/>
</dbReference>
<dbReference type="FunFam" id="3.30.430.20:FF:000015">
    <property type="entry name" value="Cysteine-rich receptor-like protein kinase 3"/>
    <property type="match status" value="1"/>
</dbReference>
<evidence type="ECO:0000256" key="13">
    <source>
        <dbReference type="ARBA" id="ARBA00023180"/>
    </source>
</evidence>
<comment type="subcellular location">
    <subcellularLocation>
        <location evidence="1">Membrane</location>
        <topology evidence="1">Single-pass membrane protein</topology>
    </subcellularLocation>
</comment>
<evidence type="ECO:0000259" key="15">
    <source>
        <dbReference type="PROSITE" id="PS50011"/>
    </source>
</evidence>
<keyword evidence="11" id="KW-0472">Membrane</keyword>
<comment type="caution">
    <text evidence="17">The sequence shown here is derived from an EMBL/GenBank/DDBJ whole genome shotgun (WGS) entry which is preliminary data.</text>
</comment>
<dbReference type="PROSITE" id="PS00108">
    <property type="entry name" value="PROTEIN_KINASE_ST"/>
    <property type="match status" value="1"/>
</dbReference>
<dbReference type="PROSITE" id="PS50011">
    <property type="entry name" value="PROTEIN_KINASE_DOM"/>
    <property type="match status" value="1"/>
</dbReference>
<evidence type="ECO:0000256" key="7">
    <source>
        <dbReference type="ARBA" id="ARBA00022741"/>
    </source>
</evidence>
<dbReference type="PANTHER" id="PTHR47973">
    <property type="entry name" value="CYSTEINE-RICH RECEPTOR-LIKE PROTEIN KINASE 3"/>
    <property type="match status" value="1"/>
</dbReference>
<dbReference type="Gene3D" id="3.30.430.20">
    <property type="entry name" value="Gnk2 domain, C-X8-C-X2-C motif"/>
    <property type="match status" value="2"/>
</dbReference>
<dbReference type="InterPro" id="IPR000719">
    <property type="entry name" value="Prot_kinase_dom"/>
</dbReference>
<evidence type="ECO:0000256" key="11">
    <source>
        <dbReference type="ARBA" id="ARBA00023136"/>
    </source>
</evidence>
<dbReference type="Pfam" id="PF01657">
    <property type="entry name" value="Stress-antifung"/>
    <property type="match status" value="2"/>
</dbReference>
<dbReference type="InterPro" id="IPR001245">
    <property type="entry name" value="Ser-Thr/Tyr_kinase_cat_dom"/>
</dbReference>
<reference evidence="17" key="1">
    <citation type="submission" date="2022-08" db="EMBL/GenBank/DDBJ databases">
        <authorList>
            <person name="Gutierrez-Valencia J."/>
        </authorList>
    </citation>
    <scope>NUCLEOTIDE SEQUENCE</scope>
</reference>
<dbReference type="InterPro" id="IPR052059">
    <property type="entry name" value="CR_Ser/Thr_kinase"/>
</dbReference>
<dbReference type="CDD" id="cd14066">
    <property type="entry name" value="STKc_IRAK"/>
    <property type="match status" value="1"/>
</dbReference>
<keyword evidence="4" id="KW-0812">Transmembrane</keyword>
<evidence type="ECO:0000313" key="17">
    <source>
        <dbReference type="EMBL" id="CAI0405222.1"/>
    </source>
</evidence>
<accession>A0AAV0J5Y2</accession>
<evidence type="ECO:0000313" key="18">
    <source>
        <dbReference type="Proteomes" id="UP001154282"/>
    </source>
</evidence>
<dbReference type="Gene3D" id="1.10.510.10">
    <property type="entry name" value="Transferase(Phosphotransferase) domain 1"/>
    <property type="match status" value="1"/>
</dbReference>
<dbReference type="SMART" id="SM00220">
    <property type="entry name" value="S_TKc"/>
    <property type="match status" value="1"/>
</dbReference>
<keyword evidence="7 14" id="KW-0547">Nucleotide-binding</keyword>
<evidence type="ECO:0000259" key="16">
    <source>
        <dbReference type="PROSITE" id="PS51473"/>
    </source>
</evidence>